<evidence type="ECO:0000313" key="2">
    <source>
        <dbReference type="EMBL" id="KOS19463.1"/>
    </source>
</evidence>
<keyword evidence="2" id="KW-0503">Monooxygenase</keyword>
<dbReference type="Pfam" id="PF13738">
    <property type="entry name" value="Pyr_redox_3"/>
    <property type="match status" value="1"/>
</dbReference>
<dbReference type="Proteomes" id="UP000053831">
    <property type="component" value="Unassembled WGS sequence"/>
</dbReference>
<dbReference type="AlphaFoldDB" id="A0A0M9VU29"/>
<dbReference type="OrthoDB" id="74360at2759"/>
<protein>
    <submittedName>
        <fullName evidence="2">Putative indole-3-pyruvate monooxygenase</fullName>
    </submittedName>
</protein>
<keyword evidence="1" id="KW-0560">Oxidoreductase</keyword>
<comment type="caution">
    <text evidence="2">The sequence shown here is derived from an EMBL/GenBank/DDBJ whole genome shotgun (WGS) entry which is preliminary data.</text>
</comment>
<dbReference type="InterPro" id="IPR050982">
    <property type="entry name" value="Auxin_biosynth/cation_transpt"/>
</dbReference>
<reference evidence="2 3" key="1">
    <citation type="submission" date="2015-07" db="EMBL/GenBank/DDBJ databases">
        <title>The genome of the fungus Escovopsis weberi, a specialized disease agent of ant agriculture.</title>
        <authorList>
            <person name="de Man T.J."/>
            <person name="Stajich J.E."/>
            <person name="Kubicek C.P."/>
            <person name="Chenthamara K."/>
            <person name="Atanasova L."/>
            <person name="Druzhinina I.S."/>
            <person name="Birnbaum S."/>
            <person name="Barribeau S.M."/>
            <person name="Teiling C."/>
            <person name="Suen G."/>
            <person name="Currie C."/>
            <person name="Gerardo N.M."/>
        </authorList>
    </citation>
    <scope>NUCLEOTIDE SEQUENCE [LARGE SCALE GENOMIC DNA]</scope>
</reference>
<dbReference type="SUPFAM" id="SSF51905">
    <property type="entry name" value="FAD/NAD(P)-binding domain"/>
    <property type="match status" value="1"/>
</dbReference>
<dbReference type="PANTHER" id="PTHR43539">
    <property type="entry name" value="FLAVIN-BINDING MONOOXYGENASE-LIKE PROTEIN (AFU_ORTHOLOGUE AFUA_4G09220)"/>
    <property type="match status" value="1"/>
</dbReference>
<keyword evidence="3" id="KW-1185">Reference proteome</keyword>
<dbReference type="GO" id="GO:0004497">
    <property type="term" value="F:monooxygenase activity"/>
    <property type="evidence" value="ECO:0007669"/>
    <property type="project" value="UniProtKB-KW"/>
</dbReference>
<dbReference type="STRING" id="150374.A0A0M9VU29"/>
<accession>A0A0M9VU29</accession>
<gene>
    <name evidence="2" type="ORF">ESCO_000023</name>
</gene>
<sequence>MVTVMLAERSPDVPAWNKTMPGSVNIRPAVLPAPSNAAQSPELDVFKVAVDVLGALDRALSSADFDAASKLFRQDGFWRDHLALSWDFRTLHSPPAIADFLKQCAGSKDGFRLKSLALDKSTERRMPTLAPLDTTGLQVIQFFFVFETVVGTGRGVARLADDNGAWKIYTIHTSLRELKGHEESLYERRPTGVQHGAQPGRRNWAERRAAEIEFQDGNEPVVLVLGAGQAGLTIAARLKMMGVNALIVDKNDRVGDNWRKRYHQLVLHDPVWYDHLPYMPFPPHWPIFTPKDKLAQWFEAYVDMLELNVWMKTDLTDSKYDDATGEWTVTLTRRHADGSTEVRTVRPRHIVQATGASGKKNMPDIEGIDGFQGDRLCHSSEFAGARSDGKGKKAVIVGSCNSANDIAQDLTEKGYEVTLVQRSSTHIVTSKAVMDIALKGIYSEDGPPVEDADLLMAAVPMAVLKAIQTQVVKLQAEHDKEVLSGLARAGFRVDSGPDGAGTFFAYFQSGGGYYIDVGSSRLIIDGRVKVKQGVSATQVLPHGLRFSDGSELEADEIIFATGYQNMRMTTRMLFGDEAADRIGDAWGLDKEGEFRGIWRRSGHPGLWLHGGNLALCRQYSKLLALQIKGLEAGLFKYDEK</sequence>
<keyword evidence="2" id="KW-0670">Pyruvate</keyword>
<dbReference type="Gene3D" id="3.50.50.60">
    <property type="entry name" value="FAD/NAD(P)-binding domain"/>
    <property type="match status" value="1"/>
</dbReference>
<dbReference type="GO" id="GO:0050660">
    <property type="term" value="F:flavin adenine dinucleotide binding"/>
    <property type="evidence" value="ECO:0007669"/>
    <property type="project" value="TreeGrafter"/>
</dbReference>
<proteinExistence type="predicted"/>
<dbReference type="EMBL" id="LGSR01000020">
    <property type="protein sequence ID" value="KOS19463.1"/>
    <property type="molecule type" value="Genomic_DNA"/>
</dbReference>
<evidence type="ECO:0000256" key="1">
    <source>
        <dbReference type="ARBA" id="ARBA00023002"/>
    </source>
</evidence>
<organism evidence="2 3">
    <name type="scientific">Escovopsis weberi</name>
    <dbReference type="NCBI Taxonomy" id="150374"/>
    <lineage>
        <taxon>Eukaryota</taxon>
        <taxon>Fungi</taxon>
        <taxon>Dikarya</taxon>
        <taxon>Ascomycota</taxon>
        <taxon>Pezizomycotina</taxon>
        <taxon>Sordariomycetes</taxon>
        <taxon>Hypocreomycetidae</taxon>
        <taxon>Hypocreales</taxon>
        <taxon>Hypocreaceae</taxon>
        <taxon>Escovopsis</taxon>
    </lineage>
</organism>
<dbReference type="InterPro" id="IPR036188">
    <property type="entry name" value="FAD/NAD-bd_sf"/>
</dbReference>
<name>A0A0M9VU29_ESCWE</name>
<dbReference type="PANTHER" id="PTHR43539:SF68">
    <property type="entry name" value="FLAVIN-BINDING MONOOXYGENASE-LIKE PROTEIN (AFU_ORTHOLOGUE AFUA_4G09220)"/>
    <property type="match status" value="1"/>
</dbReference>
<evidence type="ECO:0000313" key="3">
    <source>
        <dbReference type="Proteomes" id="UP000053831"/>
    </source>
</evidence>